<dbReference type="RefSeq" id="WP_135995834.1">
    <property type="nucleotide sequence ID" value="NZ_CP071057.1"/>
</dbReference>
<protein>
    <submittedName>
        <fullName evidence="3">Uncharacterized protein</fullName>
    </submittedName>
</protein>
<evidence type="ECO:0000256" key="1">
    <source>
        <dbReference type="SAM" id="Phobius"/>
    </source>
</evidence>
<evidence type="ECO:0000313" key="3">
    <source>
        <dbReference type="EMBL" id="TGY89294.1"/>
    </source>
</evidence>
<dbReference type="Proteomes" id="UP000308054">
    <property type="component" value="Unassembled WGS sequence"/>
</dbReference>
<evidence type="ECO:0000256" key="2">
    <source>
        <dbReference type="SAM" id="SignalP"/>
    </source>
</evidence>
<feature type="transmembrane region" description="Helical" evidence="1">
    <location>
        <begin position="106"/>
        <end position="128"/>
    </location>
</feature>
<proteinExistence type="predicted"/>
<reference evidence="3 4" key="1">
    <citation type="journal article" date="2017" name="Int. J. Syst. Evol. Microbiol.">
        <title>Marinicauda algicola sp. nov., isolated from a marine red alga Rhodosorus marinus.</title>
        <authorList>
            <person name="Jeong S.E."/>
            <person name="Jeon S.H."/>
            <person name="Chun B.H."/>
            <person name="Kim D.W."/>
            <person name="Jeon C.O."/>
        </authorList>
    </citation>
    <scope>NUCLEOTIDE SEQUENCE [LARGE SCALE GENOMIC DNA]</scope>
    <source>
        <strain evidence="3 4">JCM 31718</strain>
    </source>
</reference>
<gene>
    <name evidence="3" type="ORF">E5163_09260</name>
</gene>
<feature type="transmembrane region" description="Helical" evidence="1">
    <location>
        <begin position="78"/>
        <end position="100"/>
    </location>
</feature>
<keyword evidence="4" id="KW-1185">Reference proteome</keyword>
<organism evidence="3 4">
    <name type="scientific">Marinicauda algicola</name>
    <dbReference type="NCBI Taxonomy" id="2029849"/>
    <lineage>
        <taxon>Bacteria</taxon>
        <taxon>Pseudomonadati</taxon>
        <taxon>Pseudomonadota</taxon>
        <taxon>Alphaproteobacteria</taxon>
        <taxon>Maricaulales</taxon>
        <taxon>Maricaulaceae</taxon>
        <taxon>Marinicauda</taxon>
    </lineage>
</organism>
<keyword evidence="1" id="KW-1133">Transmembrane helix</keyword>
<accession>A0A4S2H1F8</accession>
<keyword evidence="1" id="KW-0812">Transmembrane</keyword>
<evidence type="ECO:0000313" key="4">
    <source>
        <dbReference type="Proteomes" id="UP000308054"/>
    </source>
</evidence>
<sequence>MTFFLSAAALFLISFILSGALAAGVFTPVLGGMFGEGLRTAPGAASFASMIAGFLVLAIAAAWAFPHFMTGQAWLTRGVAFGALLWAIVLSQYAITAGWANLHVAATLISGALSGLPVFIGALAMAWLQRQA</sequence>
<name>A0A4S2H1F8_9PROT</name>
<dbReference type="AlphaFoldDB" id="A0A4S2H1F8"/>
<keyword evidence="1" id="KW-0472">Membrane</keyword>
<dbReference type="EMBL" id="SRXW01000002">
    <property type="protein sequence ID" value="TGY89294.1"/>
    <property type="molecule type" value="Genomic_DNA"/>
</dbReference>
<feature type="transmembrane region" description="Helical" evidence="1">
    <location>
        <begin position="46"/>
        <end position="66"/>
    </location>
</feature>
<comment type="caution">
    <text evidence="3">The sequence shown here is derived from an EMBL/GenBank/DDBJ whole genome shotgun (WGS) entry which is preliminary data.</text>
</comment>
<feature type="chain" id="PRO_5020706918" evidence="2">
    <location>
        <begin position="23"/>
        <end position="132"/>
    </location>
</feature>
<feature type="signal peptide" evidence="2">
    <location>
        <begin position="1"/>
        <end position="22"/>
    </location>
</feature>
<keyword evidence="2" id="KW-0732">Signal</keyword>